<evidence type="ECO:0000313" key="3">
    <source>
        <dbReference type="EMBL" id="KAF2832768.1"/>
    </source>
</evidence>
<dbReference type="EMBL" id="MU006216">
    <property type="protein sequence ID" value="KAF2832768.1"/>
    <property type="molecule type" value="Genomic_DNA"/>
</dbReference>
<dbReference type="Proteomes" id="UP000799424">
    <property type="component" value="Unassembled WGS sequence"/>
</dbReference>
<dbReference type="GO" id="GO:0004386">
    <property type="term" value="F:helicase activity"/>
    <property type="evidence" value="ECO:0007669"/>
    <property type="project" value="InterPro"/>
</dbReference>
<feature type="domain" description="DNA2/NAM7 helicase helicase" evidence="2">
    <location>
        <begin position="179"/>
        <end position="422"/>
    </location>
</feature>
<feature type="region of interest" description="Disordered" evidence="1">
    <location>
        <begin position="440"/>
        <end position="519"/>
    </location>
</feature>
<evidence type="ECO:0000256" key="1">
    <source>
        <dbReference type="SAM" id="MobiDB-lite"/>
    </source>
</evidence>
<dbReference type="InterPro" id="IPR027417">
    <property type="entry name" value="P-loop_NTPase"/>
</dbReference>
<dbReference type="InterPro" id="IPR041677">
    <property type="entry name" value="DNA2/NAM7_AAA_11"/>
</dbReference>
<feature type="compositionally biased region" description="Low complexity" evidence="1">
    <location>
        <begin position="496"/>
        <end position="505"/>
    </location>
</feature>
<protein>
    <recommendedName>
        <fullName evidence="2">DNA2/NAM7 helicase helicase domain-containing protein</fullName>
    </recommendedName>
</protein>
<keyword evidence="4" id="KW-1185">Reference proteome</keyword>
<gene>
    <name evidence="3" type="ORF">CC86DRAFT_414307</name>
</gene>
<name>A0A6A7AJ79_9PLEO</name>
<organism evidence="3 4">
    <name type="scientific">Ophiobolus disseminans</name>
    <dbReference type="NCBI Taxonomy" id="1469910"/>
    <lineage>
        <taxon>Eukaryota</taxon>
        <taxon>Fungi</taxon>
        <taxon>Dikarya</taxon>
        <taxon>Ascomycota</taxon>
        <taxon>Pezizomycotina</taxon>
        <taxon>Dothideomycetes</taxon>
        <taxon>Pleosporomycetidae</taxon>
        <taxon>Pleosporales</taxon>
        <taxon>Pleosporineae</taxon>
        <taxon>Phaeosphaeriaceae</taxon>
        <taxon>Ophiobolus</taxon>
    </lineage>
</organism>
<dbReference type="OrthoDB" id="3790317at2759"/>
<accession>A0A6A7AJ79</accession>
<sequence>MMMESDGTTWFKGRFRKLGKKSYAVEVFLVLEAKLNNRAIQMPKPGNRIHLEIDLNNAARPSKKNVANMVGTVIYDALETSAPFICMVSVTDCDLHNLDNDMTYITFVGYIVDKTPHRSMLEGIAQLQAYTAKDFGPDSRRKIFDYRTSASNTHILRTSLAPGSLKRFQKMLRQPSFALNVSHTRAAKMTLVSASGNVSLLGSLGTGKAGIVAKGVCGHLALGHRVMCTAPMNTDVRTMVEQFLATQEKLSAVQRLISHQWAIFTGAIVKRRNLSKLSGLEHDDAALIKADNKIVRYLQNSRGRTHFPNIEETVAFKLMERVEEWSTDARFEKQENLHSRTKLYKETKAKLPFMDPAHRKQAKIHISAEEENFAHIFLKELKYLFCTVSTASPPLLQESGTWDVLIIDEAARETRACLAVALGSLVGRVKLIWMKQELKKHGQKPIGKNTHKTPPKDITVAGIAKPKKKKERITKGRRSKKPKIRSNGSDDDSDDSSGGVPLDSGDFIKESAGTSAHLD</sequence>
<dbReference type="Gene3D" id="3.40.50.300">
    <property type="entry name" value="P-loop containing nucleotide triphosphate hydrolases"/>
    <property type="match status" value="1"/>
</dbReference>
<evidence type="ECO:0000313" key="4">
    <source>
        <dbReference type="Proteomes" id="UP000799424"/>
    </source>
</evidence>
<dbReference type="Pfam" id="PF13086">
    <property type="entry name" value="AAA_11"/>
    <property type="match status" value="1"/>
</dbReference>
<reference evidence="3" key="1">
    <citation type="journal article" date="2020" name="Stud. Mycol.">
        <title>101 Dothideomycetes genomes: a test case for predicting lifestyles and emergence of pathogens.</title>
        <authorList>
            <person name="Haridas S."/>
            <person name="Albert R."/>
            <person name="Binder M."/>
            <person name="Bloem J."/>
            <person name="Labutti K."/>
            <person name="Salamov A."/>
            <person name="Andreopoulos B."/>
            <person name="Baker S."/>
            <person name="Barry K."/>
            <person name="Bills G."/>
            <person name="Bluhm B."/>
            <person name="Cannon C."/>
            <person name="Castanera R."/>
            <person name="Culley D."/>
            <person name="Daum C."/>
            <person name="Ezra D."/>
            <person name="Gonzalez J."/>
            <person name="Henrissat B."/>
            <person name="Kuo A."/>
            <person name="Liang C."/>
            <person name="Lipzen A."/>
            <person name="Lutzoni F."/>
            <person name="Magnuson J."/>
            <person name="Mondo S."/>
            <person name="Nolan M."/>
            <person name="Ohm R."/>
            <person name="Pangilinan J."/>
            <person name="Park H.-J."/>
            <person name="Ramirez L."/>
            <person name="Alfaro M."/>
            <person name="Sun H."/>
            <person name="Tritt A."/>
            <person name="Yoshinaga Y."/>
            <person name="Zwiers L.-H."/>
            <person name="Turgeon B."/>
            <person name="Goodwin S."/>
            <person name="Spatafora J."/>
            <person name="Crous P."/>
            <person name="Grigoriev I."/>
        </authorList>
    </citation>
    <scope>NUCLEOTIDE SEQUENCE</scope>
    <source>
        <strain evidence="3">CBS 113818</strain>
    </source>
</reference>
<feature type="compositionally biased region" description="Basic residues" evidence="1">
    <location>
        <begin position="465"/>
        <end position="484"/>
    </location>
</feature>
<dbReference type="AlphaFoldDB" id="A0A6A7AJ79"/>
<proteinExistence type="predicted"/>
<evidence type="ECO:0000259" key="2">
    <source>
        <dbReference type="Pfam" id="PF13086"/>
    </source>
</evidence>